<keyword evidence="1" id="KW-0472">Membrane</keyword>
<organism evidence="4">
    <name type="scientific">Hydatigena taeniaeformis</name>
    <name type="common">Feline tapeworm</name>
    <name type="synonym">Taenia taeniaeformis</name>
    <dbReference type="NCBI Taxonomy" id="6205"/>
    <lineage>
        <taxon>Eukaryota</taxon>
        <taxon>Metazoa</taxon>
        <taxon>Spiralia</taxon>
        <taxon>Lophotrochozoa</taxon>
        <taxon>Platyhelminthes</taxon>
        <taxon>Cestoda</taxon>
        <taxon>Eucestoda</taxon>
        <taxon>Cyclophyllidea</taxon>
        <taxon>Taeniidae</taxon>
        <taxon>Hydatigera</taxon>
    </lineage>
</organism>
<accession>A0A0R3WRA1</accession>
<gene>
    <name evidence="2" type="ORF">TTAC_LOCUS3276</name>
</gene>
<evidence type="ECO:0000313" key="4">
    <source>
        <dbReference type="WBParaSite" id="TTAC_0000329101-mRNA-1"/>
    </source>
</evidence>
<keyword evidence="3" id="KW-1185">Reference proteome</keyword>
<dbReference type="AlphaFoldDB" id="A0A0R3WRA1"/>
<keyword evidence="1" id="KW-1133">Transmembrane helix</keyword>
<evidence type="ECO:0000313" key="3">
    <source>
        <dbReference type="Proteomes" id="UP000274429"/>
    </source>
</evidence>
<evidence type="ECO:0000313" key="2">
    <source>
        <dbReference type="EMBL" id="VDM22296.1"/>
    </source>
</evidence>
<keyword evidence="1" id="KW-0812">Transmembrane</keyword>
<feature type="transmembrane region" description="Helical" evidence="1">
    <location>
        <begin position="97"/>
        <end position="121"/>
    </location>
</feature>
<dbReference type="Proteomes" id="UP000274429">
    <property type="component" value="Unassembled WGS sequence"/>
</dbReference>
<feature type="transmembrane region" description="Helical" evidence="1">
    <location>
        <begin position="39"/>
        <end position="66"/>
    </location>
</feature>
<protein>
    <submittedName>
        <fullName evidence="2 4">Uncharacterized protein</fullName>
    </submittedName>
</protein>
<dbReference type="WBParaSite" id="TTAC_0000329101-mRNA-1">
    <property type="protein sequence ID" value="TTAC_0000329101-mRNA-1"/>
    <property type="gene ID" value="TTAC_0000329101"/>
</dbReference>
<evidence type="ECO:0000256" key="1">
    <source>
        <dbReference type="SAM" id="Phobius"/>
    </source>
</evidence>
<dbReference type="OrthoDB" id="6288072at2759"/>
<dbReference type="EMBL" id="UYWX01002170">
    <property type="protein sequence ID" value="VDM22296.1"/>
    <property type="molecule type" value="Genomic_DNA"/>
</dbReference>
<sequence length="215" mass="23722">MLLLKPLPLSILQVMPESLGGGQRGVDSAHVNPNRGPDIFWTTIFIFLLTVLLMVLIQVVNFCYCCRKRIAPHGSMNVLQLAALGSDFSNGWLIFRIVYIVALVIALAFLFVSTILLIVYFHSTGLVAAYLETAPQPSTGRPSSVSLPDGLHSTMLHASSFVRDGIEKGRGLTNTTLRDLFDRADVSQSNSCLNYCEEWGFCWNFDPNALIILSL</sequence>
<reference evidence="4" key="1">
    <citation type="submission" date="2017-02" db="UniProtKB">
        <authorList>
            <consortium name="WormBaseParasite"/>
        </authorList>
    </citation>
    <scope>IDENTIFICATION</scope>
</reference>
<reference evidence="2 3" key="2">
    <citation type="submission" date="2018-11" db="EMBL/GenBank/DDBJ databases">
        <authorList>
            <consortium name="Pathogen Informatics"/>
        </authorList>
    </citation>
    <scope>NUCLEOTIDE SEQUENCE [LARGE SCALE GENOMIC DNA]</scope>
</reference>
<name>A0A0R3WRA1_HYDTA</name>
<proteinExistence type="predicted"/>